<dbReference type="KEGG" id="trz:GWP43_09785"/>
<evidence type="ECO:0008006" key="3">
    <source>
        <dbReference type="Google" id="ProtNLM"/>
    </source>
</evidence>
<proteinExistence type="predicted"/>
<gene>
    <name evidence="1" type="ORF">GWP43_09785</name>
</gene>
<dbReference type="AlphaFoldDB" id="A0A6P1Y1K8"/>
<evidence type="ECO:0000313" key="2">
    <source>
        <dbReference type="Proteomes" id="UP000464374"/>
    </source>
</evidence>
<dbReference type="Proteomes" id="UP000464374">
    <property type="component" value="Chromosome"/>
</dbReference>
<dbReference type="RefSeq" id="WP_162663991.1">
    <property type="nucleotide sequence ID" value="NZ_CP048020.1"/>
</dbReference>
<name>A0A6P1Y1K8_9SPIR</name>
<evidence type="ECO:0000313" key="1">
    <source>
        <dbReference type="EMBL" id="QHX43677.1"/>
    </source>
</evidence>
<sequence length="164" mass="17741">MKRKNVSIIGAFVALIGMVFFISSCKGQADETEPVYKRTDITFELENKSVVQCSVVVSIDAAIGSYNGSSTKSFTKEDTATSGAISFNAGEKKTVTLKDILLSATTNKAGCDYIHLIKIVASDGGAHFPSDYTSGWLQKGDLKTFDNAHFDIKITSAKFDIIKH</sequence>
<organism evidence="1 2">
    <name type="scientific">Treponema vincentii</name>
    <dbReference type="NCBI Taxonomy" id="69710"/>
    <lineage>
        <taxon>Bacteria</taxon>
        <taxon>Pseudomonadati</taxon>
        <taxon>Spirochaetota</taxon>
        <taxon>Spirochaetia</taxon>
        <taxon>Spirochaetales</taxon>
        <taxon>Treponemataceae</taxon>
        <taxon>Treponema</taxon>
    </lineage>
</organism>
<reference evidence="1 2" key="1">
    <citation type="submission" date="2020-01" db="EMBL/GenBank/DDBJ databases">
        <title>Complete genome sequence of a human oral phylogroup 1 Treponema sp. strain ATCC 700766, originally isolated from periodontitis dental plaque.</title>
        <authorList>
            <person name="Chan Y."/>
            <person name="Huo Y.-B."/>
            <person name="Yu X.-L."/>
            <person name="Zeng H."/>
            <person name="Leung W.-K."/>
            <person name="Watt R.M."/>
        </authorList>
    </citation>
    <scope>NUCLEOTIDE SEQUENCE [LARGE SCALE GENOMIC DNA]</scope>
    <source>
        <strain evidence="1 2">OMZ 804</strain>
    </source>
</reference>
<accession>A0A6P1Y1K8</accession>
<protein>
    <recommendedName>
        <fullName evidence="3">Lipoprotein</fullName>
    </recommendedName>
</protein>
<dbReference type="PROSITE" id="PS51257">
    <property type="entry name" value="PROKAR_LIPOPROTEIN"/>
    <property type="match status" value="1"/>
</dbReference>
<dbReference type="EMBL" id="CP048020">
    <property type="protein sequence ID" value="QHX43677.1"/>
    <property type="molecule type" value="Genomic_DNA"/>
</dbReference>